<dbReference type="GO" id="GO:0051920">
    <property type="term" value="F:peroxiredoxin activity"/>
    <property type="evidence" value="ECO:0007669"/>
    <property type="project" value="InterPro"/>
</dbReference>
<keyword evidence="1" id="KW-0560">Oxidoreductase</keyword>
<accession>A0A6J6ICX9</accession>
<dbReference type="EMBL" id="CAEZUZ010000182">
    <property type="protein sequence ID" value="CAB4622139.1"/>
    <property type="molecule type" value="Genomic_DNA"/>
</dbReference>
<protein>
    <submittedName>
        <fullName evidence="3">Unannotated protein</fullName>
    </submittedName>
</protein>
<dbReference type="GO" id="GO:0005829">
    <property type="term" value="C:cytosol"/>
    <property type="evidence" value="ECO:0007669"/>
    <property type="project" value="TreeGrafter"/>
</dbReference>
<dbReference type="PANTHER" id="PTHR43503:SF4">
    <property type="entry name" value="PEROXIREDOXIN-6"/>
    <property type="match status" value="1"/>
</dbReference>
<evidence type="ECO:0000313" key="3">
    <source>
        <dbReference type="EMBL" id="CAB4622139.1"/>
    </source>
</evidence>
<reference evidence="3" key="1">
    <citation type="submission" date="2020-05" db="EMBL/GenBank/DDBJ databases">
        <authorList>
            <person name="Chiriac C."/>
            <person name="Salcher M."/>
            <person name="Ghai R."/>
            <person name="Kavagutti S V."/>
        </authorList>
    </citation>
    <scope>NUCLEOTIDE SEQUENCE</scope>
</reference>
<gene>
    <name evidence="3" type="ORF">UFOPK1889_00979</name>
</gene>
<dbReference type="Pfam" id="PF10417">
    <property type="entry name" value="1-cysPrx_C"/>
    <property type="match status" value="1"/>
</dbReference>
<dbReference type="AlphaFoldDB" id="A0A6J6ICX9"/>
<dbReference type="PANTHER" id="PTHR43503">
    <property type="entry name" value="MCG48959-RELATED"/>
    <property type="match status" value="1"/>
</dbReference>
<sequence>MIGDGDKKVSNLYEMIHPNASDTMTVRSVFVIGPDKKIKLSLTYPASTGRNFEEILRVIDSLQLTAKFKVATPANWTDGQDVIIGAAVTDEEAKTLFPQGWKTVKPYLRMLAQPK</sequence>
<dbReference type="SUPFAM" id="SSF52833">
    <property type="entry name" value="Thioredoxin-like"/>
    <property type="match status" value="1"/>
</dbReference>
<evidence type="ECO:0000256" key="1">
    <source>
        <dbReference type="ARBA" id="ARBA00023002"/>
    </source>
</evidence>
<name>A0A6J6ICX9_9ZZZZ</name>
<dbReference type="InterPro" id="IPR019479">
    <property type="entry name" value="Peroxiredoxin_C"/>
</dbReference>
<dbReference type="Gene3D" id="3.30.1020.10">
    <property type="entry name" value="Antioxidant, Horf6, Chain A, domain2"/>
    <property type="match status" value="1"/>
</dbReference>
<feature type="domain" description="Peroxiredoxin C-terminal" evidence="2">
    <location>
        <begin position="61"/>
        <end position="97"/>
    </location>
</feature>
<dbReference type="InterPro" id="IPR036249">
    <property type="entry name" value="Thioredoxin-like_sf"/>
</dbReference>
<dbReference type="FunFam" id="3.30.1020.10:FF:000001">
    <property type="entry name" value="1-Cys peroxiredoxin"/>
    <property type="match status" value="1"/>
</dbReference>
<dbReference type="GO" id="GO:0045454">
    <property type="term" value="P:cell redox homeostasis"/>
    <property type="evidence" value="ECO:0007669"/>
    <property type="project" value="TreeGrafter"/>
</dbReference>
<proteinExistence type="predicted"/>
<organism evidence="3">
    <name type="scientific">freshwater metagenome</name>
    <dbReference type="NCBI Taxonomy" id="449393"/>
    <lineage>
        <taxon>unclassified sequences</taxon>
        <taxon>metagenomes</taxon>
        <taxon>ecological metagenomes</taxon>
    </lineage>
</organism>
<evidence type="ECO:0000259" key="2">
    <source>
        <dbReference type="Pfam" id="PF10417"/>
    </source>
</evidence>
<dbReference type="Gene3D" id="3.40.30.10">
    <property type="entry name" value="Glutaredoxin"/>
    <property type="match status" value="1"/>
</dbReference>